<dbReference type="GO" id="GO:0043604">
    <property type="term" value="P:amide biosynthetic process"/>
    <property type="evidence" value="ECO:0007669"/>
    <property type="project" value="TreeGrafter"/>
</dbReference>
<dbReference type="GO" id="GO:0005829">
    <property type="term" value="C:cytosol"/>
    <property type="evidence" value="ECO:0007669"/>
    <property type="project" value="TreeGrafter"/>
</dbReference>
<dbReference type="FunCoup" id="G0EE94">
    <property type="interactions" value="299"/>
</dbReference>
<dbReference type="InParanoid" id="G0EE94"/>
<dbReference type="InterPro" id="IPR020058">
    <property type="entry name" value="Glu/Gln-tRNA-synth_Ib_cat-dom"/>
</dbReference>
<dbReference type="KEGG" id="pfm:Pyrfu_0919"/>
<keyword evidence="4 10" id="KW-0436">Ligase</keyword>
<evidence type="ECO:0000256" key="3">
    <source>
        <dbReference type="ARBA" id="ARBA00022490"/>
    </source>
</evidence>
<dbReference type="EMBL" id="CP002838">
    <property type="protein sequence ID" value="AEM38788.1"/>
    <property type="molecule type" value="Genomic_DNA"/>
</dbReference>
<dbReference type="InterPro" id="IPR050132">
    <property type="entry name" value="Gln/Glu-tRNA_Ligase"/>
</dbReference>
<dbReference type="GO" id="GO:0005524">
    <property type="term" value="F:ATP binding"/>
    <property type="evidence" value="ECO:0007669"/>
    <property type="project" value="UniProtKB-UniRule"/>
</dbReference>
<keyword evidence="3 10" id="KW-0963">Cytoplasm</keyword>
<dbReference type="RefSeq" id="WP_014026465.1">
    <property type="nucleotide sequence ID" value="NC_015931.1"/>
</dbReference>
<dbReference type="Pfam" id="PF03950">
    <property type="entry name" value="tRNA-synt_1c_C"/>
    <property type="match status" value="1"/>
</dbReference>
<comment type="catalytic activity">
    <reaction evidence="9 10">
        <text>tRNA(Glu) + L-glutamate + ATP = L-glutamyl-tRNA(Glu) + AMP + diphosphate</text>
        <dbReference type="Rhea" id="RHEA:23540"/>
        <dbReference type="Rhea" id="RHEA-COMP:9663"/>
        <dbReference type="Rhea" id="RHEA-COMP:9680"/>
        <dbReference type="ChEBI" id="CHEBI:29985"/>
        <dbReference type="ChEBI" id="CHEBI:30616"/>
        <dbReference type="ChEBI" id="CHEBI:33019"/>
        <dbReference type="ChEBI" id="CHEBI:78442"/>
        <dbReference type="ChEBI" id="CHEBI:78520"/>
        <dbReference type="ChEBI" id="CHEBI:456215"/>
        <dbReference type="EC" id="6.1.1.17"/>
    </reaction>
</comment>
<dbReference type="STRING" id="694429.Pyrfu_0919"/>
<dbReference type="InterPro" id="IPR000924">
    <property type="entry name" value="Glu/Gln-tRNA-synth"/>
</dbReference>
<evidence type="ECO:0000256" key="4">
    <source>
        <dbReference type="ARBA" id="ARBA00022598"/>
    </source>
</evidence>
<dbReference type="PRINTS" id="PR00987">
    <property type="entry name" value="TRNASYNTHGLU"/>
</dbReference>
<keyword evidence="5 10" id="KW-0547">Nucleotide-binding</keyword>
<evidence type="ECO:0000256" key="1">
    <source>
        <dbReference type="ARBA" id="ARBA00004496"/>
    </source>
</evidence>
<dbReference type="HAMAP" id="MF_02076">
    <property type="entry name" value="Glu_tRNA_synth_type2"/>
    <property type="match status" value="1"/>
</dbReference>
<reference evidence="14 15" key="1">
    <citation type="journal article" date="2011" name="Stand. Genomic Sci.">
        <title>Complete genome sequence of the hyperthermophilic chemolithoautotroph Pyrolobus fumarii type strain (1A).</title>
        <authorList>
            <person name="Anderson I."/>
            <person name="Goker M."/>
            <person name="Nolan M."/>
            <person name="Lucas S."/>
            <person name="Hammon N."/>
            <person name="Deshpande S."/>
            <person name="Cheng J.F."/>
            <person name="Tapia R."/>
            <person name="Han C."/>
            <person name="Goodwin L."/>
            <person name="Pitluck S."/>
            <person name="Huntemann M."/>
            <person name="Liolios K."/>
            <person name="Ivanova N."/>
            <person name="Pagani I."/>
            <person name="Mavromatis K."/>
            <person name="Ovchinikova G."/>
            <person name="Pati A."/>
            <person name="Chen A."/>
            <person name="Palaniappan K."/>
            <person name="Land M."/>
            <person name="Hauser L."/>
            <person name="Brambilla E.M."/>
            <person name="Huber H."/>
            <person name="Yasawong M."/>
            <person name="Rohde M."/>
            <person name="Spring S."/>
            <person name="Abt B."/>
            <person name="Sikorski J."/>
            <person name="Wirth R."/>
            <person name="Detter J.C."/>
            <person name="Woyke T."/>
            <person name="Bristow J."/>
            <person name="Eisen J.A."/>
            <person name="Markowitz V."/>
            <person name="Hugenholtz P."/>
            <person name="Kyrpides N.C."/>
            <person name="Klenk H.P."/>
            <person name="Lapidus A."/>
        </authorList>
    </citation>
    <scope>NUCLEOTIDE SEQUENCE [LARGE SCALE GENOMIC DNA]</scope>
    <source>
        <strain evidence="15">DSM 11204 / 1A</strain>
    </source>
</reference>
<evidence type="ECO:0000256" key="8">
    <source>
        <dbReference type="ARBA" id="ARBA00023146"/>
    </source>
</evidence>
<name>G0EE94_PYRF1</name>
<organism evidence="14 15">
    <name type="scientific">Pyrolobus fumarii (strain DSM 11204 / 1A)</name>
    <dbReference type="NCBI Taxonomy" id="694429"/>
    <lineage>
        <taxon>Archaea</taxon>
        <taxon>Thermoproteota</taxon>
        <taxon>Thermoprotei</taxon>
        <taxon>Desulfurococcales</taxon>
        <taxon>Pyrodictiaceae</taxon>
        <taxon>Pyrolobus</taxon>
    </lineage>
</organism>
<dbReference type="Gene3D" id="3.40.50.620">
    <property type="entry name" value="HUPs"/>
    <property type="match status" value="1"/>
</dbReference>
<dbReference type="EC" id="6.1.1.17" evidence="10"/>
<dbReference type="Pfam" id="PF00749">
    <property type="entry name" value="tRNA-synt_1c"/>
    <property type="match status" value="1"/>
</dbReference>
<feature type="domain" description="Glutamyl/glutaminyl-tRNA synthetase class Ib catalytic" evidence="11">
    <location>
        <begin position="106"/>
        <end position="416"/>
    </location>
</feature>
<dbReference type="GO" id="GO:0006424">
    <property type="term" value="P:glutamyl-tRNA aminoacylation"/>
    <property type="evidence" value="ECO:0007669"/>
    <property type="project" value="UniProtKB-UniRule"/>
</dbReference>
<feature type="domain" description="Glutamyl/glutaminyl-tRNA synthetase class Ib anti-codon binding" evidence="12">
    <location>
        <begin position="420"/>
        <end position="500"/>
    </location>
</feature>
<dbReference type="Gene3D" id="2.40.240.10">
    <property type="entry name" value="Ribosomal Protein L25, Chain P"/>
    <property type="match status" value="1"/>
</dbReference>
<protein>
    <recommendedName>
        <fullName evidence="10">Glutamate--tRNA ligase</fullName>
        <ecNumber evidence="10">6.1.1.17</ecNumber>
    </recommendedName>
    <alternativeName>
        <fullName evidence="10">Glutamyl-tRNA synthetase</fullName>
        <shortName evidence="10">GluRS</shortName>
    </alternativeName>
</protein>
<proteinExistence type="inferred from homology"/>
<dbReference type="InterPro" id="IPR020056">
    <property type="entry name" value="Rbsml_bL25/Gln-tRNA_synth_N"/>
</dbReference>
<accession>G0EE94</accession>
<sequence length="590" mass="67405">MIVSFDEREVREVARAYALLNAVQHGGKASVGAVMGKVMAERPEWRSVARQIVGIVREVVEEVNKLSLEEQKRLLEEKYSWVLEKTRKPRAEEKKLPPLPEAEEGKVVTRFAPNPDFVIHLGNARPAILSHEYARMYKGKFILRFEDTDPRTKRPMIEAYSLIKEDLEWLGIKWDEEYVQSLRMEIYYDIARKLIEKGGAYVDDQPAEKFREYRDSGKLAEYPPRRRSPEENLELWDKMLEGAFGEGEAVLRVKTDPSHPDPSVRDWVAFRIIDTSRTPHPLVGDRYIVWPTYNFAAAVDDHLMGVTHILRAKEHMQNTVKQKFLYQHLGWKYPHVIHFGRLKLEGFIMSKSVMKKLMEEGFFLGIDDPRFGTIAGLRRRGIDPDSIRKLILDVGVKGTDASISYANLAAVNRSIIDPKAKRFMVVFDPVEVVIQGIPGRIEANIPFHPERREMGSRVLVLPAGEARVYLPRRDIAKVGVGGWIRLAEAINIEIVSMDGDRVVARYKGTSLDEARARRAPIVQWVPAGDVVEVTVFIPEGLRLRVEKGVGEPALREVKRGDIVQFLREGFYRVDAVAAEQNEVVVIYAHD</sequence>
<dbReference type="Gene3D" id="2.40.240.100">
    <property type="match status" value="1"/>
</dbReference>
<dbReference type="HOGENOM" id="CLU_001882_1_3_2"/>
<comment type="subcellular location">
    <subcellularLocation>
        <location evidence="1 10">Cytoplasm</location>
    </subcellularLocation>
</comment>
<dbReference type="Pfam" id="PF20974">
    <property type="entry name" value="tRNA-synt_1c_C2"/>
    <property type="match status" value="1"/>
</dbReference>
<dbReference type="NCBIfam" id="TIGR00463">
    <property type="entry name" value="gltX_arch"/>
    <property type="match status" value="1"/>
</dbReference>
<evidence type="ECO:0000313" key="14">
    <source>
        <dbReference type="EMBL" id="AEM38788.1"/>
    </source>
</evidence>
<comment type="function">
    <text evidence="10">Catalyzes the attachment of glutamate to tRNA(Glu) in a two-step reaction: glutamate is first activated by ATP to form Glu-AMP and then transferred to the acceptor end of tRNA(Glu).</text>
</comment>
<evidence type="ECO:0000256" key="10">
    <source>
        <dbReference type="HAMAP-Rule" id="MF_02076"/>
    </source>
</evidence>
<comment type="similarity">
    <text evidence="2 10">Belongs to the class-I aminoacyl-tRNA synthetase family. Glutamate--tRNA ligase type 2 subfamily.</text>
</comment>
<dbReference type="SUPFAM" id="SSF50715">
    <property type="entry name" value="Ribosomal protein L25-like"/>
    <property type="match status" value="1"/>
</dbReference>
<evidence type="ECO:0000256" key="6">
    <source>
        <dbReference type="ARBA" id="ARBA00022840"/>
    </source>
</evidence>
<evidence type="ECO:0000259" key="11">
    <source>
        <dbReference type="Pfam" id="PF00749"/>
    </source>
</evidence>
<evidence type="ECO:0000256" key="7">
    <source>
        <dbReference type="ARBA" id="ARBA00022917"/>
    </source>
</evidence>
<dbReference type="Proteomes" id="UP000001037">
    <property type="component" value="Chromosome"/>
</dbReference>
<feature type="domain" description="tRNA synthetases class I (E and Q) anti-codon binding" evidence="13">
    <location>
        <begin position="521"/>
        <end position="574"/>
    </location>
</feature>
<evidence type="ECO:0000256" key="2">
    <source>
        <dbReference type="ARBA" id="ARBA00008927"/>
    </source>
</evidence>
<dbReference type="GO" id="GO:0004818">
    <property type="term" value="F:glutamate-tRNA ligase activity"/>
    <property type="evidence" value="ECO:0007669"/>
    <property type="project" value="UniProtKB-UniRule"/>
</dbReference>
<dbReference type="GeneID" id="11139393"/>
<dbReference type="eggNOG" id="arCOG04302">
    <property type="taxonomic scope" value="Archaea"/>
</dbReference>
<dbReference type="SUPFAM" id="SSF52374">
    <property type="entry name" value="Nucleotidylyl transferase"/>
    <property type="match status" value="1"/>
</dbReference>
<dbReference type="PANTHER" id="PTHR43097">
    <property type="entry name" value="GLUTAMINE-TRNA LIGASE"/>
    <property type="match status" value="1"/>
</dbReference>
<gene>
    <name evidence="10" type="primary">gltX</name>
    <name evidence="14" type="ordered locus">Pyrfu_0919</name>
</gene>
<evidence type="ECO:0000259" key="13">
    <source>
        <dbReference type="Pfam" id="PF20974"/>
    </source>
</evidence>
<dbReference type="CDD" id="cd09287">
    <property type="entry name" value="GluRS_non_core"/>
    <property type="match status" value="1"/>
</dbReference>
<dbReference type="NCBIfam" id="NF003169">
    <property type="entry name" value="PRK04156.1"/>
    <property type="match status" value="1"/>
</dbReference>
<keyword evidence="15" id="KW-1185">Reference proteome</keyword>
<keyword evidence="7 10" id="KW-0648">Protein biosynthesis</keyword>
<feature type="short sequence motif" description="'HIGH' region" evidence="10">
    <location>
        <begin position="113"/>
        <end position="123"/>
    </location>
</feature>
<evidence type="ECO:0000259" key="12">
    <source>
        <dbReference type="Pfam" id="PF03950"/>
    </source>
</evidence>
<dbReference type="InterPro" id="IPR014729">
    <property type="entry name" value="Rossmann-like_a/b/a_fold"/>
</dbReference>
<keyword evidence="8 10" id="KW-0030">Aminoacyl-tRNA synthetase</keyword>
<dbReference type="InterPro" id="IPR049437">
    <property type="entry name" value="tRNA-synt_1c_C2"/>
</dbReference>
<dbReference type="InterPro" id="IPR020059">
    <property type="entry name" value="Glu/Gln-tRNA-synth_Ib_codon-bd"/>
</dbReference>
<dbReference type="InterPro" id="IPR011035">
    <property type="entry name" value="Ribosomal_bL25/Gln-tRNA_synth"/>
</dbReference>
<dbReference type="PANTHER" id="PTHR43097:SF5">
    <property type="entry name" value="GLUTAMATE--TRNA LIGASE"/>
    <property type="match status" value="1"/>
</dbReference>
<evidence type="ECO:0000313" key="15">
    <source>
        <dbReference type="Proteomes" id="UP000001037"/>
    </source>
</evidence>
<keyword evidence="6 10" id="KW-0067">ATP-binding</keyword>
<evidence type="ECO:0000256" key="9">
    <source>
        <dbReference type="ARBA" id="ARBA00048351"/>
    </source>
</evidence>
<evidence type="ECO:0000256" key="5">
    <source>
        <dbReference type="ARBA" id="ARBA00022741"/>
    </source>
</evidence>
<dbReference type="AlphaFoldDB" id="G0EE94"/>
<dbReference type="InterPro" id="IPR004526">
    <property type="entry name" value="Glu-tRNA-synth_arc/euk"/>
</dbReference>